<gene>
    <name evidence="2" type="ORF">KTH90_04070</name>
</gene>
<keyword evidence="3" id="KW-1185">Reference proteome</keyword>
<dbReference type="EMBL" id="JAHQCX010000002">
    <property type="protein sequence ID" value="MBU9725185.1"/>
    <property type="molecule type" value="Genomic_DNA"/>
</dbReference>
<sequence length="484" mass="55732">MSTVYLEHRPNSSYPYKEYGPACMYPEYKYGEDTIQEKNDIYDMVRNCLFGLELDLDNYGTAKWNPLGKYIKPGDCVLIKPNWVMHFNGAKHVTENALECLVTHPSCLRAICDYCLIALKGTGLVIIGDAPMQDCDLSFLLDKAHFNNILLFYKAHGQSVTFMDFRKYQTTFDHNKVIIDKIYQSGEATNVDMGSLSMHEKKSGKRIYQVDNYNRDETSNYHGEKRHIYSINKDVLNADVIINFCKPKSHRLAGFTAAMKNMVGIAYNKASLPHRVEGSVEEGGDAYLNKSRIKQRIDHILDRKLKHEDEHNIFLATIDRYIYGALLLLERKFGKDPYIKGIWYGNDTIWRTVMDLNYIERYADKNGILQKKPQRKILNFADMVIAGHHNGPCQPEPKEMGIIMAGEDAVAMDLAICKIIGFPDEKIPMVRSIRNHEADYLFGHDYENINIVSNCMEYVGDLEGLQFPVQWRYQPHDSWAESLK</sequence>
<evidence type="ECO:0000259" key="1">
    <source>
        <dbReference type="Pfam" id="PF04015"/>
    </source>
</evidence>
<feature type="domain" description="DUF362" evidence="1">
    <location>
        <begin position="77"/>
        <end position="418"/>
    </location>
</feature>
<dbReference type="RefSeq" id="WP_238726297.1">
    <property type="nucleotide sequence ID" value="NZ_JAHQCX010000002.1"/>
</dbReference>
<proteinExistence type="predicted"/>
<organism evidence="2 3">
    <name type="scientific">Diplocloster modestus</name>
    <dbReference type="NCBI Taxonomy" id="2850322"/>
    <lineage>
        <taxon>Bacteria</taxon>
        <taxon>Bacillati</taxon>
        <taxon>Bacillota</taxon>
        <taxon>Clostridia</taxon>
        <taxon>Lachnospirales</taxon>
        <taxon>Lachnospiraceae</taxon>
        <taxon>Diplocloster</taxon>
    </lineage>
</organism>
<accession>A0ABS6K3V7</accession>
<evidence type="ECO:0000313" key="3">
    <source>
        <dbReference type="Proteomes" id="UP001314681"/>
    </source>
</evidence>
<name>A0ABS6K3V7_9FIRM</name>
<dbReference type="InterPro" id="IPR007160">
    <property type="entry name" value="DUF362"/>
</dbReference>
<evidence type="ECO:0000313" key="2">
    <source>
        <dbReference type="EMBL" id="MBU9725185.1"/>
    </source>
</evidence>
<reference evidence="2 3" key="1">
    <citation type="submission" date="2021-06" db="EMBL/GenBank/DDBJ databases">
        <title>Description of novel taxa of the family Lachnospiraceae.</title>
        <authorList>
            <person name="Chaplin A.V."/>
            <person name="Sokolova S.R."/>
            <person name="Pikina A.P."/>
            <person name="Korzhanova M."/>
            <person name="Belova V."/>
            <person name="Korostin D."/>
            <person name="Efimov B.A."/>
        </authorList>
    </citation>
    <scope>NUCLEOTIDE SEQUENCE [LARGE SCALE GENOMIC DNA]</scope>
    <source>
        <strain evidence="2 3">ASD4241</strain>
    </source>
</reference>
<dbReference type="Proteomes" id="UP001314681">
    <property type="component" value="Unassembled WGS sequence"/>
</dbReference>
<protein>
    <submittedName>
        <fullName evidence="2">DUF362 domain-containing protein</fullName>
    </submittedName>
</protein>
<comment type="caution">
    <text evidence="2">The sequence shown here is derived from an EMBL/GenBank/DDBJ whole genome shotgun (WGS) entry which is preliminary data.</text>
</comment>
<dbReference type="Pfam" id="PF04015">
    <property type="entry name" value="DUF362"/>
    <property type="match status" value="1"/>
</dbReference>